<comment type="caution">
    <text evidence="1">The sequence shown here is derived from an EMBL/GenBank/DDBJ whole genome shotgun (WGS) entry which is preliminary data.</text>
</comment>
<dbReference type="Gene3D" id="2.60.120.260">
    <property type="entry name" value="Galactose-binding domain-like"/>
    <property type="match status" value="1"/>
</dbReference>
<protein>
    <submittedName>
        <fullName evidence="1">Uncharacterized protein</fullName>
    </submittedName>
</protein>
<accession>A0A2M7BRF7</accession>
<sequence>LLTNGTKMSSDPTGHQGKVRVSGIRNMGNGDPFIGNTPIPLVKVSFTMKTDTVLPLEFNWDAAASKTDLPSPDSLITENLSYTGIDTTGSSTPTQIIPTTPPGNPIPISQEGEGAVGTTTNISERKDLLYINSIVTYQAPFRYEQSVKLEKGTYSLAIGARVWEKRGSGMVVALICNETTCGDKKKDEFMFSTPQFPLKTVFSEMKQTITIPDNTDNKQLLLRVFCENGSECEIDYISIEDAWGSERLRNPQFESGGQMSDPRSQPAEWEVDATANMYGSIDPAFGVNGALMINNPVK</sequence>
<proteinExistence type="predicted"/>
<feature type="non-terminal residue" evidence="1">
    <location>
        <position position="1"/>
    </location>
</feature>
<name>A0A2M7BRF7_9BACT</name>
<evidence type="ECO:0000313" key="2">
    <source>
        <dbReference type="Proteomes" id="UP000230119"/>
    </source>
</evidence>
<dbReference type="EMBL" id="PEVA01000192">
    <property type="protein sequence ID" value="PIV08076.1"/>
    <property type="molecule type" value="Genomic_DNA"/>
</dbReference>
<evidence type="ECO:0000313" key="1">
    <source>
        <dbReference type="EMBL" id="PIV08076.1"/>
    </source>
</evidence>
<reference evidence="2" key="1">
    <citation type="submission" date="2017-09" db="EMBL/GenBank/DDBJ databases">
        <title>Depth-based differentiation of microbial function through sediment-hosted aquifers and enrichment of novel symbionts in the deep terrestrial subsurface.</title>
        <authorList>
            <person name="Probst A.J."/>
            <person name="Ladd B."/>
            <person name="Jarett J.K."/>
            <person name="Geller-Mcgrath D.E."/>
            <person name="Sieber C.M.K."/>
            <person name="Emerson J.B."/>
            <person name="Anantharaman K."/>
            <person name="Thomas B.C."/>
            <person name="Malmstrom R."/>
            <person name="Stieglmeier M."/>
            <person name="Klingl A."/>
            <person name="Woyke T."/>
            <person name="Ryan C.M."/>
            <person name="Banfield J.F."/>
        </authorList>
    </citation>
    <scope>NUCLEOTIDE SEQUENCE [LARGE SCALE GENOMIC DNA]</scope>
</reference>
<dbReference type="AlphaFoldDB" id="A0A2M7BRF7"/>
<organism evidence="1 2">
    <name type="scientific">Candidatus Roizmanbacteria bacterium CG03_land_8_20_14_0_80_39_12</name>
    <dbReference type="NCBI Taxonomy" id="1974847"/>
    <lineage>
        <taxon>Bacteria</taxon>
        <taxon>Candidatus Roizmaniibacteriota</taxon>
    </lineage>
</organism>
<gene>
    <name evidence="1" type="ORF">COS52_04595</name>
</gene>
<dbReference type="Proteomes" id="UP000230119">
    <property type="component" value="Unassembled WGS sequence"/>
</dbReference>